<evidence type="ECO:0008006" key="4">
    <source>
        <dbReference type="Google" id="ProtNLM"/>
    </source>
</evidence>
<reference evidence="2" key="2">
    <citation type="submission" date="2022-10" db="EMBL/GenBank/DDBJ databases">
        <authorList>
            <consortium name="ENA_rothamsted_submissions"/>
            <consortium name="culmorum"/>
            <person name="King R."/>
        </authorList>
    </citation>
    <scope>NUCLEOTIDE SEQUENCE</scope>
</reference>
<gene>
    <name evidence="2" type="ORF">APHIGO_LOCUS11525</name>
</gene>
<feature type="signal peptide" evidence="1">
    <location>
        <begin position="1"/>
        <end position="23"/>
    </location>
</feature>
<proteinExistence type="predicted"/>
<dbReference type="EMBL" id="OU899037">
    <property type="protein sequence ID" value="CAH1738123.1"/>
    <property type="molecule type" value="Genomic_DNA"/>
</dbReference>
<keyword evidence="1" id="KW-0732">Signal</keyword>
<organism evidence="2 3">
    <name type="scientific">Aphis gossypii</name>
    <name type="common">Cotton aphid</name>
    <dbReference type="NCBI Taxonomy" id="80765"/>
    <lineage>
        <taxon>Eukaryota</taxon>
        <taxon>Metazoa</taxon>
        <taxon>Ecdysozoa</taxon>
        <taxon>Arthropoda</taxon>
        <taxon>Hexapoda</taxon>
        <taxon>Insecta</taxon>
        <taxon>Pterygota</taxon>
        <taxon>Neoptera</taxon>
        <taxon>Paraneoptera</taxon>
        <taxon>Hemiptera</taxon>
        <taxon>Sternorrhyncha</taxon>
        <taxon>Aphidomorpha</taxon>
        <taxon>Aphidoidea</taxon>
        <taxon>Aphididae</taxon>
        <taxon>Aphidini</taxon>
        <taxon>Aphis</taxon>
        <taxon>Aphis</taxon>
    </lineage>
</organism>
<dbReference type="AlphaFoldDB" id="A0A9P0JH17"/>
<accession>A0A9P0JH17</accession>
<evidence type="ECO:0000256" key="1">
    <source>
        <dbReference type="SAM" id="SignalP"/>
    </source>
</evidence>
<reference evidence="2" key="1">
    <citation type="submission" date="2022-02" db="EMBL/GenBank/DDBJ databases">
        <authorList>
            <person name="King R."/>
        </authorList>
    </citation>
    <scope>NUCLEOTIDE SEQUENCE</scope>
</reference>
<protein>
    <recommendedName>
        <fullName evidence="4">Secreted protein</fullName>
    </recommendedName>
</protein>
<evidence type="ECO:0000313" key="2">
    <source>
        <dbReference type="EMBL" id="CAH1738123.1"/>
    </source>
</evidence>
<evidence type="ECO:0000313" key="3">
    <source>
        <dbReference type="Proteomes" id="UP001154329"/>
    </source>
</evidence>
<sequence length="117" mass="13277">MSHITASAIAISLSMSLSPRVAATACSQTPKSGIYTPRMIETGMIVCKHTPVEYQTTLAYRPSISRTSSHKHNNMCIGPQTPLVYKMSLMYALKYTFEFWPLLKYRKTYISWHLQLA</sequence>
<feature type="chain" id="PRO_5040220148" description="Secreted protein" evidence="1">
    <location>
        <begin position="24"/>
        <end position="117"/>
    </location>
</feature>
<keyword evidence="3" id="KW-1185">Reference proteome</keyword>
<dbReference type="Proteomes" id="UP001154329">
    <property type="component" value="Chromosome 4"/>
</dbReference>
<name>A0A9P0JH17_APHGO</name>